<dbReference type="PANTHER" id="PTHR34107">
    <property type="entry name" value="SLL0198 PROTEIN-RELATED"/>
    <property type="match status" value="1"/>
</dbReference>
<comment type="caution">
    <text evidence="2">The sequence shown here is derived from an EMBL/GenBank/DDBJ whole genome shotgun (WGS) entry which is preliminary data.</text>
</comment>
<name>A0ABR5SE22_9BACT</name>
<dbReference type="Pfam" id="PF05685">
    <property type="entry name" value="Uma2"/>
    <property type="match status" value="1"/>
</dbReference>
<dbReference type="InterPro" id="IPR008538">
    <property type="entry name" value="Uma2"/>
</dbReference>
<sequence>MEALTIERDLDLTEIINGEEVVSPSPFSKHQIISQRILWVVLSHVKKNDLGNVLYSPLDVILEEGLNRLQPDILFIRKNNTAIIQDWIRGVPDMLCEIVSQGSFRWDTNIKKEIYEKYCVPEYWIIIPELKIFEVFTIEKGKYKLYSYAEGEGAVTSKVIEGLQVNIKEVFED</sequence>
<dbReference type="Proteomes" id="UP000060487">
    <property type="component" value="Unassembled WGS sequence"/>
</dbReference>
<proteinExistence type="predicted"/>
<dbReference type="InterPro" id="IPR011335">
    <property type="entry name" value="Restrct_endonuc-II-like"/>
</dbReference>
<reference evidence="2 3" key="1">
    <citation type="submission" date="2015-11" db="EMBL/GenBank/DDBJ databases">
        <authorList>
            <person name="Lin W."/>
        </authorList>
    </citation>
    <scope>NUCLEOTIDE SEQUENCE [LARGE SCALE GENOMIC DNA]</scope>
    <source>
        <strain evidence="2 3">HCH-1</strain>
    </source>
</reference>
<dbReference type="InterPro" id="IPR012296">
    <property type="entry name" value="Nuclease_put_TT1808"/>
</dbReference>
<accession>A0ABR5SE22</accession>
<evidence type="ECO:0000313" key="3">
    <source>
        <dbReference type="Proteomes" id="UP000060487"/>
    </source>
</evidence>
<gene>
    <name evidence="2" type="ORF">ASN18_1962</name>
</gene>
<dbReference type="PANTHER" id="PTHR34107:SF4">
    <property type="entry name" value="SLL1222 PROTEIN"/>
    <property type="match status" value="1"/>
</dbReference>
<dbReference type="EMBL" id="LNQR01000070">
    <property type="protein sequence ID" value="KWT84035.1"/>
    <property type="molecule type" value="Genomic_DNA"/>
</dbReference>
<evidence type="ECO:0000259" key="1">
    <source>
        <dbReference type="Pfam" id="PF05685"/>
    </source>
</evidence>
<dbReference type="Gene3D" id="3.90.1570.10">
    <property type="entry name" value="tt1808, chain A"/>
    <property type="match status" value="1"/>
</dbReference>
<dbReference type="RefSeq" id="WP_085052572.1">
    <property type="nucleotide sequence ID" value="NZ_LNQR01000070.1"/>
</dbReference>
<evidence type="ECO:0000313" key="2">
    <source>
        <dbReference type="EMBL" id="KWT84035.1"/>
    </source>
</evidence>
<organism evidence="2 3">
    <name type="scientific">Candidatus Magnetominusculus xianensis</name>
    <dbReference type="NCBI Taxonomy" id="1748249"/>
    <lineage>
        <taxon>Bacteria</taxon>
        <taxon>Pseudomonadati</taxon>
        <taxon>Nitrospirota</taxon>
        <taxon>Nitrospiria</taxon>
        <taxon>Nitrospirales</taxon>
        <taxon>Nitrospiraceae</taxon>
        <taxon>Candidatus Magnetominusculus</taxon>
    </lineage>
</organism>
<protein>
    <recommendedName>
        <fullName evidence="1">Putative restriction endonuclease domain-containing protein</fullName>
    </recommendedName>
</protein>
<dbReference type="CDD" id="cd06260">
    <property type="entry name" value="DUF820-like"/>
    <property type="match status" value="1"/>
</dbReference>
<dbReference type="SUPFAM" id="SSF52980">
    <property type="entry name" value="Restriction endonuclease-like"/>
    <property type="match status" value="1"/>
</dbReference>
<feature type="domain" description="Putative restriction endonuclease" evidence="1">
    <location>
        <begin position="10"/>
        <end position="167"/>
    </location>
</feature>
<keyword evidence="3" id="KW-1185">Reference proteome</keyword>